<reference evidence="1 2" key="2">
    <citation type="submission" date="2024-03" db="EMBL/GenBank/DDBJ databases">
        <title>The Genome Sequence of Enterococcus sp. DIV0727d.</title>
        <authorList>
            <consortium name="The Broad Institute Genomics Platform"/>
            <consortium name="The Broad Institute Microbial Omics Core"/>
            <consortium name="The Broad Institute Genomic Center for Infectious Diseases"/>
            <person name="Earl A."/>
            <person name="Manson A."/>
            <person name="Gilmore M."/>
            <person name="Schwartman J."/>
            <person name="Shea T."/>
            <person name="Abouelleil A."/>
            <person name="Cao P."/>
            <person name="Chapman S."/>
            <person name="Cusick C."/>
            <person name="Young S."/>
            <person name="Neafsey D."/>
            <person name="Nusbaum C."/>
            <person name="Birren B."/>
        </authorList>
    </citation>
    <scope>NUCLEOTIDE SEQUENCE [LARGE SCALE GENOMIC DNA]</scope>
    <source>
        <strain evidence="1 2">12C11_DIV0727</strain>
    </source>
</reference>
<dbReference type="SUPFAM" id="SSF55486">
    <property type="entry name" value="Metalloproteases ('zincins'), catalytic domain"/>
    <property type="match status" value="1"/>
</dbReference>
<dbReference type="Proteomes" id="UP000195080">
    <property type="component" value="Chromosome"/>
</dbReference>
<organism evidence="1 2">
    <name type="scientific">Candidatus Enterococcus lemimoniae</name>
    <dbReference type="NCBI Taxonomy" id="1834167"/>
    <lineage>
        <taxon>Bacteria</taxon>
        <taxon>Bacillati</taxon>
        <taxon>Bacillota</taxon>
        <taxon>Bacilli</taxon>
        <taxon>Lactobacillales</taxon>
        <taxon>Enterococcaceae</taxon>
        <taxon>Enterococcus</taxon>
    </lineage>
</organism>
<accession>A0ABZ2TAV9</accession>
<evidence type="ECO:0000313" key="2">
    <source>
        <dbReference type="Proteomes" id="UP000195080"/>
    </source>
</evidence>
<proteinExistence type="predicted"/>
<dbReference type="RefSeq" id="WP_339099661.1">
    <property type="nucleotide sequence ID" value="NZ_CP147248.1"/>
</dbReference>
<reference evidence="2" key="1">
    <citation type="submission" date="2017-05" db="EMBL/GenBank/DDBJ databases">
        <title>The Genome Sequence of EEnterococcus faecalis 9F2_4866.</title>
        <authorList>
            <consortium name="The Broad Institute Genomics Platform"/>
            <consortium name="The Broad Institute Genomic Center for Infectious Diseases"/>
            <person name="Earl A."/>
            <person name="Manson A."/>
            <person name="Schwartman J."/>
            <person name="Gilmore M."/>
            <person name="Abouelleil A."/>
            <person name="Cao P."/>
            <person name="Chapman S."/>
            <person name="Cusick C."/>
            <person name="Shea T."/>
            <person name="Young S."/>
            <person name="Neafsey D."/>
            <person name="Nusbaum C."/>
            <person name="Birren B."/>
        </authorList>
    </citation>
    <scope>NUCLEOTIDE SEQUENCE [LARGE SCALE GENOMIC DNA]</scope>
    <source>
        <strain evidence="2">12C11_DIV0727</strain>
    </source>
</reference>
<evidence type="ECO:0008006" key="3">
    <source>
        <dbReference type="Google" id="ProtNLM"/>
    </source>
</evidence>
<evidence type="ECO:0000313" key="1">
    <source>
        <dbReference type="EMBL" id="WYJ86952.1"/>
    </source>
</evidence>
<dbReference type="Gene3D" id="1.10.1370.30">
    <property type="match status" value="1"/>
</dbReference>
<protein>
    <recommendedName>
        <fullName evidence="3">IrrE N-terminal-like domain-containing protein</fullName>
    </recommendedName>
</protein>
<name>A0ABZ2TAV9_9ENTE</name>
<gene>
    <name evidence="1" type="ORF">A5866_002036</name>
</gene>
<sequence>MNSYEIKCVVEEISNLHFLRDKNIVPTSVNISLKTQRKALFKQNKLPYISHLPIMNCTNEIQLCNDMNDQMNELISQNKDFDYLNWRNSCLLPTINTVLDIPIYLTEKTSIFNDDKFGKIYTSNNIIQELEVFFLEIKYPLLYSMERFQFYDSFDMRSYCVELPCSKSSVILLSNADTNIERFIYAAHEIGHALFNSMKYDKRVIVPIEIDEIAAHLLELFIVRLILKEDNILDYYKLDLKKRLVNNLVYTKFQMELYKNPQMVKSNREKDILLKKIAKLYHINNVDKQCWSQIPNLLDFPFYSGAYIFPQVISLSILKEDTRDVQKIFLSIINFLDILTKKKDNRNLTGIFEDFFDTTF</sequence>
<keyword evidence="2" id="KW-1185">Reference proteome</keyword>
<dbReference type="EMBL" id="CP147248">
    <property type="protein sequence ID" value="WYJ86952.1"/>
    <property type="molecule type" value="Genomic_DNA"/>
</dbReference>